<dbReference type="Proteomes" id="UP000824120">
    <property type="component" value="Chromosome 7"/>
</dbReference>
<sequence>MEPYLAFLQKTVSIAQTSNLVNTRAPVAAGIPTVRAMAMVHGRLGNLLPLHGVKAPYPDTSDISGNPCPCLCNAQELRSYL</sequence>
<evidence type="ECO:0000313" key="2">
    <source>
        <dbReference type="Proteomes" id="UP000824120"/>
    </source>
</evidence>
<keyword evidence="2" id="KW-1185">Reference proteome</keyword>
<organism evidence="1 2">
    <name type="scientific">Solanum commersonii</name>
    <name type="common">Commerson's wild potato</name>
    <name type="synonym">Commerson's nightshade</name>
    <dbReference type="NCBI Taxonomy" id="4109"/>
    <lineage>
        <taxon>Eukaryota</taxon>
        <taxon>Viridiplantae</taxon>
        <taxon>Streptophyta</taxon>
        <taxon>Embryophyta</taxon>
        <taxon>Tracheophyta</taxon>
        <taxon>Spermatophyta</taxon>
        <taxon>Magnoliopsida</taxon>
        <taxon>eudicotyledons</taxon>
        <taxon>Gunneridae</taxon>
        <taxon>Pentapetalae</taxon>
        <taxon>asterids</taxon>
        <taxon>lamiids</taxon>
        <taxon>Solanales</taxon>
        <taxon>Solanaceae</taxon>
        <taxon>Solanoideae</taxon>
        <taxon>Solaneae</taxon>
        <taxon>Solanum</taxon>
    </lineage>
</organism>
<dbReference type="AlphaFoldDB" id="A0A9J5Y1W6"/>
<gene>
    <name evidence="1" type="ORF">H5410_035859</name>
</gene>
<name>A0A9J5Y1W6_SOLCO</name>
<dbReference type="EMBL" id="JACXVP010000007">
    <property type="protein sequence ID" value="KAG5594627.1"/>
    <property type="molecule type" value="Genomic_DNA"/>
</dbReference>
<proteinExistence type="predicted"/>
<accession>A0A9J5Y1W6</accession>
<protein>
    <submittedName>
        <fullName evidence="1">Uncharacterized protein</fullName>
    </submittedName>
</protein>
<comment type="caution">
    <text evidence="1">The sequence shown here is derived from an EMBL/GenBank/DDBJ whole genome shotgun (WGS) entry which is preliminary data.</text>
</comment>
<reference evidence="1 2" key="1">
    <citation type="submission" date="2020-09" db="EMBL/GenBank/DDBJ databases">
        <title>De no assembly of potato wild relative species, Solanum commersonii.</title>
        <authorList>
            <person name="Cho K."/>
        </authorList>
    </citation>
    <scope>NUCLEOTIDE SEQUENCE [LARGE SCALE GENOMIC DNA]</scope>
    <source>
        <strain evidence="1">LZ3.2</strain>
        <tissue evidence="1">Leaf</tissue>
    </source>
</reference>
<evidence type="ECO:0000313" key="1">
    <source>
        <dbReference type="EMBL" id="KAG5594627.1"/>
    </source>
</evidence>